<dbReference type="EMBL" id="FUZT01000013">
    <property type="protein sequence ID" value="SKC85778.1"/>
    <property type="molecule type" value="Genomic_DNA"/>
</dbReference>
<dbReference type="InterPro" id="IPR004701">
    <property type="entry name" value="PTS_EIIA_man-typ"/>
</dbReference>
<comment type="subcellular location">
    <subcellularLocation>
        <location evidence="1">Cytoplasm</location>
    </subcellularLocation>
</comment>
<dbReference type="InterPro" id="IPR036662">
    <property type="entry name" value="PTS_EIIA_man-typ_sf"/>
</dbReference>
<evidence type="ECO:0000256" key="6">
    <source>
        <dbReference type="ARBA" id="ARBA00022683"/>
    </source>
</evidence>
<gene>
    <name evidence="9" type="ORF">SAMN02194393_04444</name>
</gene>
<dbReference type="AlphaFoldDB" id="A0A1T5MD26"/>
<dbReference type="STRING" id="36842.SAMN02194393_04444"/>
<evidence type="ECO:0000259" key="8">
    <source>
        <dbReference type="PROSITE" id="PS51096"/>
    </source>
</evidence>
<protein>
    <submittedName>
        <fullName evidence="9">PTS system, N-acetylgalactosamine-specific IIA component</fullName>
    </submittedName>
</protein>
<dbReference type="CDD" id="cd00006">
    <property type="entry name" value="PTS_IIA_man"/>
    <property type="match status" value="1"/>
</dbReference>
<evidence type="ECO:0000256" key="5">
    <source>
        <dbReference type="ARBA" id="ARBA00022679"/>
    </source>
</evidence>
<feature type="domain" description="PTS EIIA type-4" evidence="8">
    <location>
        <begin position="1"/>
        <end position="127"/>
    </location>
</feature>
<evidence type="ECO:0000256" key="4">
    <source>
        <dbReference type="ARBA" id="ARBA00022597"/>
    </source>
</evidence>
<evidence type="ECO:0000256" key="2">
    <source>
        <dbReference type="ARBA" id="ARBA00022448"/>
    </source>
</evidence>
<dbReference type="GO" id="GO:0005737">
    <property type="term" value="C:cytoplasm"/>
    <property type="evidence" value="ECO:0007669"/>
    <property type="project" value="UniProtKB-SubCell"/>
</dbReference>
<keyword evidence="10" id="KW-1185">Reference proteome</keyword>
<proteinExistence type="predicted"/>
<keyword evidence="5" id="KW-0808">Transferase</keyword>
<dbReference type="RefSeq" id="WP_079494783.1">
    <property type="nucleotide sequence ID" value="NZ_FUZT01000013.1"/>
</dbReference>
<reference evidence="9 10" key="1">
    <citation type="submission" date="2017-02" db="EMBL/GenBank/DDBJ databases">
        <authorList>
            <person name="Peterson S.W."/>
        </authorList>
    </citation>
    <scope>NUCLEOTIDE SEQUENCE [LARGE SCALE GENOMIC DNA]</scope>
    <source>
        <strain evidence="9 10">M1</strain>
    </source>
</reference>
<accession>A0A1T5MD26</accession>
<keyword evidence="3" id="KW-0963">Cytoplasm</keyword>
<dbReference type="InterPro" id="IPR033887">
    <property type="entry name" value="PTS_IIA_man"/>
</dbReference>
<evidence type="ECO:0000256" key="3">
    <source>
        <dbReference type="ARBA" id="ARBA00022490"/>
    </source>
</evidence>
<dbReference type="PANTHER" id="PTHR33799">
    <property type="entry name" value="PTS PERMEASE-RELATED-RELATED"/>
    <property type="match status" value="1"/>
</dbReference>
<dbReference type="GO" id="GO:0009401">
    <property type="term" value="P:phosphoenolpyruvate-dependent sugar phosphotransferase system"/>
    <property type="evidence" value="ECO:0007669"/>
    <property type="project" value="UniProtKB-KW"/>
</dbReference>
<dbReference type="SUPFAM" id="SSF53062">
    <property type="entry name" value="PTS system fructose IIA component-like"/>
    <property type="match status" value="1"/>
</dbReference>
<keyword evidence="6" id="KW-0598">Phosphotransferase system</keyword>
<evidence type="ECO:0000313" key="10">
    <source>
        <dbReference type="Proteomes" id="UP000190285"/>
    </source>
</evidence>
<keyword evidence="7" id="KW-0418">Kinase</keyword>
<keyword evidence="2" id="KW-0813">Transport</keyword>
<sequence>MTGFVITGHNNFAKGILGAAELIVGKQKNIIAVDFLPEDNIDILDKKIHLALEELSNSKDIVIFADLVGGSPFNRSMIASTNNKQSNIHVIGGVNLSMIIEALSLRDTYDDVKKLINQIIDVASESIRYGNKMLEDN</sequence>
<dbReference type="PANTHER" id="PTHR33799:SF1">
    <property type="entry name" value="PTS SYSTEM MANNOSE-SPECIFIC EIIAB COMPONENT-RELATED"/>
    <property type="match status" value="1"/>
</dbReference>
<dbReference type="OrthoDB" id="9799827at2"/>
<keyword evidence="4" id="KW-0762">Sugar transport</keyword>
<dbReference type="InterPro" id="IPR051471">
    <property type="entry name" value="Bacterial_PTS_sugar_comp"/>
</dbReference>
<evidence type="ECO:0000256" key="7">
    <source>
        <dbReference type="ARBA" id="ARBA00022777"/>
    </source>
</evidence>
<dbReference type="Proteomes" id="UP000190285">
    <property type="component" value="Unassembled WGS sequence"/>
</dbReference>
<dbReference type="PROSITE" id="PS51096">
    <property type="entry name" value="PTS_EIIA_TYPE_4"/>
    <property type="match status" value="1"/>
</dbReference>
<organism evidence="9 10">
    <name type="scientific">Maledivibacter halophilus</name>
    <dbReference type="NCBI Taxonomy" id="36842"/>
    <lineage>
        <taxon>Bacteria</taxon>
        <taxon>Bacillati</taxon>
        <taxon>Bacillota</taxon>
        <taxon>Clostridia</taxon>
        <taxon>Peptostreptococcales</taxon>
        <taxon>Caminicellaceae</taxon>
        <taxon>Maledivibacter</taxon>
    </lineage>
</organism>
<dbReference type="GO" id="GO:0016020">
    <property type="term" value="C:membrane"/>
    <property type="evidence" value="ECO:0007669"/>
    <property type="project" value="InterPro"/>
</dbReference>
<evidence type="ECO:0000313" key="9">
    <source>
        <dbReference type="EMBL" id="SKC85778.1"/>
    </source>
</evidence>
<dbReference type="GO" id="GO:0016301">
    <property type="term" value="F:kinase activity"/>
    <property type="evidence" value="ECO:0007669"/>
    <property type="project" value="UniProtKB-KW"/>
</dbReference>
<evidence type="ECO:0000256" key="1">
    <source>
        <dbReference type="ARBA" id="ARBA00004496"/>
    </source>
</evidence>
<name>A0A1T5MD26_9FIRM</name>
<dbReference type="Gene3D" id="3.40.50.510">
    <property type="entry name" value="Phosphotransferase system, mannose-type IIA component"/>
    <property type="match status" value="1"/>
</dbReference>
<dbReference type="Pfam" id="PF03610">
    <property type="entry name" value="EIIA-man"/>
    <property type="match status" value="1"/>
</dbReference>